<reference evidence="2" key="1">
    <citation type="submission" date="2022-01" db="EMBL/GenBank/DDBJ databases">
        <title>Genome sequence and assembly of Parabukholderia sp. RG36.</title>
        <authorList>
            <person name="Chhetri G."/>
        </authorList>
    </citation>
    <scope>NUCLEOTIDE SEQUENCE</scope>
    <source>
        <strain evidence="2">RG36</strain>
    </source>
</reference>
<dbReference type="SUPFAM" id="SSF53474">
    <property type="entry name" value="alpha/beta-Hydrolases"/>
    <property type="match status" value="1"/>
</dbReference>
<dbReference type="GO" id="GO:0016787">
    <property type="term" value="F:hydrolase activity"/>
    <property type="evidence" value="ECO:0007669"/>
    <property type="project" value="UniProtKB-KW"/>
</dbReference>
<comment type="caution">
    <text evidence="2">The sequence shown here is derived from an EMBL/GenBank/DDBJ whole genome shotgun (WGS) entry which is preliminary data.</text>
</comment>
<dbReference type="RefSeq" id="WP_238463075.1">
    <property type="nucleotide sequence ID" value="NZ_JAKLJA010000004.1"/>
</dbReference>
<dbReference type="Pfam" id="PF12697">
    <property type="entry name" value="Abhydrolase_6"/>
    <property type="match status" value="1"/>
</dbReference>
<keyword evidence="2" id="KW-0378">Hydrolase</keyword>
<dbReference type="PANTHER" id="PTHR43689:SF8">
    <property type="entry name" value="ALPHA_BETA-HYDROLASES SUPERFAMILY PROTEIN"/>
    <property type="match status" value="1"/>
</dbReference>
<dbReference type="Proteomes" id="UP001139308">
    <property type="component" value="Unassembled WGS sequence"/>
</dbReference>
<proteinExistence type="predicted"/>
<gene>
    <name evidence="2" type="ORF">L5014_08165</name>
</gene>
<dbReference type="EMBL" id="JAKLJA010000004">
    <property type="protein sequence ID" value="MCG5073338.1"/>
    <property type="molecule type" value="Genomic_DNA"/>
</dbReference>
<feature type="domain" description="AB hydrolase-1" evidence="1">
    <location>
        <begin position="23"/>
        <end position="243"/>
    </location>
</feature>
<dbReference type="InterPro" id="IPR000073">
    <property type="entry name" value="AB_hydrolase_1"/>
</dbReference>
<protein>
    <submittedName>
        <fullName evidence="2">Alpha/beta hydrolase</fullName>
    </submittedName>
</protein>
<dbReference type="Gene3D" id="3.40.50.1820">
    <property type="entry name" value="alpha/beta hydrolase"/>
    <property type="match status" value="1"/>
</dbReference>
<name>A0A9X1RQ91_9BURK</name>
<dbReference type="AlphaFoldDB" id="A0A9X1RQ91"/>
<dbReference type="PANTHER" id="PTHR43689">
    <property type="entry name" value="HYDROLASE"/>
    <property type="match status" value="1"/>
</dbReference>
<keyword evidence="3" id="KW-1185">Reference proteome</keyword>
<evidence type="ECO:0000313" key="2">
    <source>
        <dbReference type="EMBL" id="MCG5073338.1"/>
    </source>
</evidence>
<dbReference type="InterPro" id="IPR029058">
    <property type="entry name" value="AB_hydrolase_fold"/>
</dbReference>
<evidence type="ECO:0000313" key="3">
    <source>
        <dbReference type="Proteomes" id="UP001139308"/>
    </source>
</evidence>
<evidence type="ECO:0000259" key="1">
    <source>
        <dbReference type="Pfam" id="PF12697"/>
    </source>
</evidence>
<accession>A0A9X1RQ91</accession>
<sequence length="262" mass="27779">MEEKQYSGPGQMVIDERGRGPRVVFIHGGGLGGAMAWQEQWPLGDTWRLVMPARPGYGASPWPGSEDFAHDSNYVADLIEPGDHVVAHSYGAAVAMLAVAKDVSRVASLTLIESGTSDIAKEDPRVTAFHYATLGLAAHPPADDEVYLRTLFKILEPSRPLPDPLPAPLRAFAGHLPHFRSPSEAIVPVRELAAASFPTLHISGGHSAAYEGITDALASQLGGERVVIEGGGHAPQRTGEPFNAVLRRFLSGEPPSSGESAA</sequence>
<organism evidence="2 3">
    <name type="scientific">Paraburkholderia tagetis</name>
    <dbReference type="NCBI Taxonomy" id="2913261"/>
    <lineage>
        <taxon>Bacteria</taxon>
        <taxon>Pseudomonadati</taxon>
        <taxon>Pseudomonadota</taxon>
        <taxon>Betaproteobacteria</taxon>
        <taxon>Burkholderiales</taxon>
        <taxon>Burkholderiaceae</taxon>
        <taxon>Paraburkholderia</taxon>
    </lineage>
</organism>